<comment type="similarity">
    <text evidence="2 6">Belongs to the beta-defensin family.</text>
</comment>
<dbReference type="KEGG" id="ccan:109691782"/>
<comment type="subcellular location">
    <subcellularLocation>
        <location evidence="1 6">Secreted</location>
    </subcellularLocation>
</comment>
<evidence type="ECO:0000256" key="6">
    <source>
        <dbReference type="RuleBase" id="RU231113"/>
    </source>
</evidence>
<name>A0A8B7V6H3_CASCN</name>
<evidence type="ECO:0000256" key="3">
    <source>
        <dbReference type="ARBA" id="ARBA00022525"/>
    </source>
</evidence>
<dbReference type="InterPro" id="IPR025933">
    <property type="entry name" value="Beta_defensin_dom"/>
</dbReference>
<evidence type="ECO:0000256" key="2">
    <source>
        <dbReference type="ARBA" id="ARBA00007371"/>
    </source>
</evidence>
<gene>
    <name evidence="9" type="primary">LOC109691782</name>
</gene>
<keyword evidence="8" id="KW-1185">Reference proteome</keyword>
<dbReference type="GO" id="GO:0045087">
    <property type="term" value="P:innate immune response"/>
    <property type="evidence" value="ECO:0007669"/>
    <property type="project" value="InterPro"/>
</dbReference>
<reference evidence="9" key="1">
    <citation type="submission" date="2025-08" db="UniProtKB">
        <authorList>
            <consortium name="RefSeq"/>
        </authorList>
    </citation>
    <scope>IDENTIFICATION</scope>
    <source>
        <tissue evidence="9">Leukocyte</tissue>
    </source>
</reference>
<keyword evidence="5" id="KW-1015">Disulfide bond</keyword>
<dbReference type="GO" id="GO:0005576">
    <property type="term" value="C:extracellular region"/>
    <property type="evidence" value="ECO:0007669"/>
    <property type="project" value="UniProtKB-SubCell"/>
</dbReference>
<keyword evidence="6" id="KW-0044">Antibiotic</keyword>
<organism evidence="9">
    <name type="scientific">Castor canadensis</name>
    <name type="common">American beaver</name>
    <dbReference type="NCBI Taxonomy" id="51338"/>
    <lineage>
        <taxon>Eukaryota</taxon>
        <taxon>Metazoa</taxon>
        <taxon>Chordata</taxon>
        <taxon>Craniata</taxon>
        <taxon>Vertebrata</taxon>
        <taxon>Euteleostomi</taxon>
        <taxon>Mammalia</taxon>
        <taxon>Eutheria</taxon>
        <taxon>Euarchontoglires</taxon>
        <taxon>Glires</taxon>
        <taxon>Rodentia</taxon>
        <taxon>Castorimorpha</taxon>
        <taxon>Castoridae</taxon>
        <taxon>Castor</taxon>
    </lineage>
</organism>
<keyword evidence="6" id="KW-0211">Defensin</keyword>
<comment type="function">
    <text evidence="6">Has antibacterial activity.</text>
</comment>
<keyword evidence="3 6" id="KW-0964">Secreted</keyword>
<dbReference type="RefSeq" id="XP_020027566.1">
    <property type="nucleotide sequence ID" value="XM_020171977.1"/>
</dbReference>
<evidence type="ECO:0000313" key="8">
    <source>
        <dbReference type="Proteomes" id="UP001732720"/>
    </source>
</evidence>
<dbReference type="GeneID" id="109691782"/>
<keyword evidence="6" id="KW-0929">Antimicrobial</keyword>
<dbReference type="Pfam" id="PF13841">
    <property type="entry name" value="Defensin_beta_2"/>
    <property type="match status" value="1"/>
</dbReference>
<accession>A0A8B7V6H3</accession>
<dbReference type="OrthoDB" id="9624411at2759"/>
<evidence type="ECO:0000256" key="4">
    <source>
        <dbReference type="ARBA" id="ARBA00022729"/>
    </source>
</evidence>
<feature type="domain" description="Beta-defensin" evidence="7">
    <location>
        <begin position="21"/>
        <end position="49"/>
    </location>
</feature>
<dbReference type="GO" id="GO:0042742">
    <property type="term" value="P:defense response to bacterium"/>
    <property type="evidence" value="ECO:0007669"/>
    <property type="project" value="UniProtKB-UniRule"/>
</dbReference>
<proteinExistence type="inferred from homology"/>
<keyword evidence="4 6" id="KW-0732">Signal</keyword>
<sequence length="87" mass="9859">MKLLFLFLAILLAMEPVMSGECWMDGRCRLLCKDNENSIIRCPDRKRCCVPSQYLTIQPITIDGIVDLSTAMMSAQAPTKKKKRNHG</sequence>
<evidence type="ECO:0000256" key="5">
    <source>
        <dbReference type="ARBA" id="ARBA00023157"/>
    </source>
</evidence>
<feature type="signal peptide" evidence="6">
    <location>
        <begin position="1"/>
        <end position="19"/>
    </location>
</feature>
<dbReference type="AlphaFoldDB" id="A0A8B7V6H3"/>
<feature type="chain" id="PRO_5034877737" description="Beta-defensin" evidence="6">
    <location>
        <begin position="20"/>
        <end position="87"/>
    </location>
</feature>
<evidence type="ECO:0000313" key="9">
    <source>
        <dbReference type="RefSeq" id="XP_020027566.1"/>
    </source>
</evidence>
<evidence type="ECO:0000256" key="1">
    <source>
        <dbReference type="ARBA" id="ARBA00004613"/>
    </source>
</evidence>
<dbReference type="Proteomes" id="UP001732720">
    <property type="component" value="Chromosome 5"/>
</dbReference>
<protein>
    <recommendedName>
        <fullName evidence="6">Beta-defensin</fullName>
    </recommendedName>
</protein>
<evidence type="ECO:0000259" key="7">
    <source>
        <dbReference type="Pfam" id="PF13841"/>
    </source>
</evidence>